<dbReference type="SUPFAM" id="SSF109604">
    <property type="entry name" value="HD-domain/PDEase-like"/>
    <property type="match status" value="1"/>
</dbReference>
<dbReference type="RefSeq" id="WP_133538227.1">
    <property type="nucleotide sequence ID" value="NZ_SNXI01000001.1"/>
</dbReference>
<dbReference type="InterPro" id="IPR014408">
    <property type="entry name" value="dGMP_Pdiesterase_EAL/HD-GYP"/>
</dbReference>
<dbReference type="PROSITE" id="PS51833">
    <property type="entry name" value="HDOD"/>
    <property type="match status" value="1"/>
</dbReference>
<dbReference type="Gene3D" id="3.20.20.450">
    <property type="entry name" value="EAL domain"/>
    <property type="match status" value="1"/>
</dbReference>
<dbReference type="PIRSF" id="PIRSF003180">
    <property type="entry name" value="DiGMPpdiest_YuxH"/>
    <property type="match status" value="1"/>
</dbReference>
<dbReference type="PANTHER" id="PTHR33525">
    <property type="match status" value="1"/>
</dbReference>
<dbReference type="SMART" id="SM00052">
    <property type="entry name" value="EAL"/>
    <property type="match status" value="1"/>
</dbReference>
<comment type="caution">
    <text evidence="3">The sequence shown here is derived from an EMBL/GenBank/DDBJ whole genome shotgun (WGS) entry which is preliminary data.</text>
</comment>
<dbReference type="OrthoDB" id="9804751at2"/>
<dbReference type="InterPro" id="IPR052340">
    <property type="entry name" value="RNase_Y/CdgJ"/>
</dbReference>
<dbReference type="InterPro" id="IPR035919">
    <property type="entry name" value="EAL_sf"/>
</dbReference>
<reference evidence="3 4" key="1">
    <citation type="submission" date="2019-03" db="EMBL/GenBank/DDBJ databases">
        <title>Freshwater and sediment microbial communities from various areas in North America, analyzing microbe dynamics in response to fracking.</title>
        <authorList>
            <person name="Lamendella R."/>
        </authorList>
    </citation>
    <scope>NUCLEOTIDE SEQUENCE [LARGE SCALE GENOMIC DNA]</scope>
    <source>
        <strain evidence="3 4">18_TX</strain>
    </source>
</reference>
<keyword evidence="4" id="KW-1185">Reference proteome</keyword>
<evidence type="ECO:0000259" key="2">
    <source>
        <dbReference type="PROSITE" id="PS51833"/>
    </source>
</evidence>
<dbReference type="SUPFAM" id="SSF141868">
    <property type="entry name" value="EAL domain-like"/>
    <property type="match status" value="1"/>
</dbReference>
<dbReference type="PANTHER" id="PTHR33525:SF4">
    <property type="entry name" value="CYCLIC DI-GMP PHOSPHODIESTERASE CDGJ"/>
    <property type="match status" value="1"/>
</dbReference>
<evidence type="ECO:0000259" key="1">
    <source>
        <dbReference type="PROSITE" id="PS50883"/>
    </source>
</evidence>
<protein>
    <submittedName>
        <fullName evidence="3">EAL and modified HD-GYP domain-containing signal transduction protein</fullName>
    </submittedName>
</protein>
<dbReference type="InterPro" id="IPR013976">
    <property type="entry name" value="HDOD"/>
</dbReference>
<feature type="domain" description="HDOD" evidence="2">
    <location>
        <begin position="198"/>
        <end position="386"/>
    </location>
</feature>
<gene>
    <name evidence="3" type="ORF">DEU29_10186</name>
</gene>
<feature type="domain" description="EAL" evidence="1">
    <location>
        <begin position="1"/>
        <end position="204"/>
    </location>
</feature>
<dbReference type="PROSITE" id="PS50883">
    <property type="entry name" value="EAL"/>
    <property type="match status" value="1"/>
</dbReference>
<dbReference type="InterPro" id="IPR001633">
    <property type="entry name" value="EAL_dom"/>
</dbReference>
<dbReference type="Pfam" id="PF08668">
    <property type="entry name" value="HDOD"/>
    <property type="match status" value="1"/>
</dbReference>
<evidence type="ECO:0000313" key="3">
    <source>
        <dbReference type="EMBL" id="TDP40542.1"/>
    </source>
</evidence>
<organism evidence="3 4">
    <name type="scientific">Idiomarina aquatica</name>
    <dbReference type="NCBI Taxonomy" id="1327752"/>
    <lineage>
        <taxon>Bacteria</taxon>
        <taxon>Pseudomonadati</taxon>
        <taxon>Pseudomonadota</taxon>
        <taxon>Gammaproteobacteria</taxon>
        <taxon>Alteromonadales</taxon>
        <taxon>Idiomarinaceae</taxon>
        <taxon>Idiomarina</taxon>
    </lineage>
</organism>
<dbReference type="Gene3D" id="1.10.3210.10">
    <property type="entry name" value="Hypothetical protein af1432"/>
    <property type="match status" value="1"/>
</dbReference>
<dbReference type="Proteomes" id="UP000295531">
    <property type="component" value="Unassembled WGS sequence"/>
</dbReference>
<accession>A0A4R6PPU7</accession>
<evidence type="ECO:0000313" key="4">
    <source>
        <dbReference type="Proteomes" id="UP000295531"/>
    </source>
</evidence>
<sequence>MIFYIARQPIFDRQKKLVAYELLFRDGFANAFPNVDSNEATERLVENSEFSSGIDALTANNKAFINFTERAICSQLPQVLPKNSIVVELLETVQPTDEVYDAVVALKEQGYTVALDDFEYDARWARFMPHIDIIKMDFRLMSVPQIKQQMKSHQGFEGQYLAEKVESYDEFNQSYELGFDYFQGYFFAKPEIIQRRSLSVSQKVYLELLEKVTAEQYNPDEIAHIVERDTGVSFKLLRFVNSAFFARRSKITSLKQAVVRLGQEEVRKFVAIIATASLGETKPNELTRLSITRARFCEQLALKDKRYGAEPGAAFLSGLLSKLDAMMDDELSKILGHIHAGPTILQALIEKRGAISFFLATAAAIERIDWQHIERAADKLKLSSSAVIALYHEASNWAAAVNRDE</sequence>
<dbReference type="Pfam" id="PF00563">
    <property type="entry name" value="EAL"/>
    <property type="match status" value="1"/>
</dbReference>
<dbReference type="AlphaFoldDB" id="A0A4R6PPU7"/>
<dbReference type="EMBL" id="SNXI01000001">
    <property type="protein sequence ID" value="TDP40542.1"/>
    <property type="molecule type" value="Genomic_DNA"/>
</dbReference>
<proteinExistence type="predicted"/>
<name>A0A4R6PPU7_9GAMM</name>